<dbReference type="SUPFAM" id="SSF55785">
    <property type="entry name" value="PYP-like sensor domain (PAS domain)"/>
    <property type="match status" value="1"/>
</dbReference>
<dbReference type="InterPro" id="IPR036097">
    <property type="entry name" value="HisK_dim/P_sf"/>
</dbReference>
<dbReference type="EnsemblBacteria" id="ABF40660">
    <property type="protein sequence ID" value="ABF40660"/>
    <property type="gene ID" value="Acid345_1659"/>
</dbReference>
<keyword evidence="6 11" id="KW-0418">Kinase</keyword>
<dbReference type="GO" id="GO:0000155">
    <property type="term" value="F:phosphorelay sensor kinase activity"/>
    <property type="evidence" value="ECO:0007669"/>
    <property type="project" value="InterPro"/>
</dbReference>
<evidence type="ECO:0000256" key="7">
    <source>
        <dbReference type="ARBA" id="ARBA00022840"/>
    </source>
</evidence>
<evidence type="ECO:0000256" key="4">
    <source>
        <dbReference type="ARBA" id="ARBA00022679"/>
    </source>
</evidence>
<dbReference type="STRING" id="204669.Acid345_1659"/>
<dbReference type="PROSITE" id="PS50109">
    <property type="entry name" value="HIS_KIN"/>
    <property type="match status" value="1"/>
</dbReference>
<feature type="domain" description="Histidine kinase" evidence="9">
    <location>
        <begin position="146"/>
        <end position="359"/>
    </location>
</feature>
<dbReference type="OrthoDB" id="9761183at2"/>
<feature type="domain" description="PAS" evidence="10">
    <location>
        <begin position="22"/>
        <end position="59"/>
    </location>
</feature>
<proteinExistence type="predicted"/>
<dbReference type="Gene3D" id="3.30.450.20">
    <property type="entry name" value="PAS domain"/>
    <property type="match status" value="1"/>
</dbReference>
<keyword evidence="5" id="KW-0547">Nucleotide-binding</keyword>
<evidence type="ECO:0000256" key="6">
    <source>
        <dbReference type="ARBA" id="ARBA00022777"/>
    </source>
</evidence>
<evidence type="ECO:0000313" key="11">
    <source>
        <dbReference type="EMBL" id="ABF40660.1"/>
    </source>
</evidence>
<dbReference type="InterPro" id="IPR000014">
    <property type="entry name" value="PAS"/>
</dbReference>
<dbReference type="Gene3D" id="3.30.565.10">
    <property type="entry name" value="Histidine kinase-like ATPase, C-terminal domain"/>
    <property type="match status" value="1"/>
</dbReference>
<dbReference type="InterPro" id="IPR004358">
    <property type="entry name" value="Sig_transdc_His_kin-like_C"/>
</dbReference>
<accession>Q1IR40</accession>
<evidence type="ECO:0000256" key="8">
    <source>
        <dbReference type="ARBA" id="ARBA00023012"/>
    </source>
</evidence>
<keyword evidence="7" id="KW-0067">ATP-binding</keyword>
<dbReference type="EC" id="2.7.13.3" evidence="2"/>
<dbReference type="CDD" id="cd00130">
    <property type="entry name" value="PAS"/>
    <property type="match status" value="1"/>
</dbReference>
<keyword evidence="4 11" id="KW-0808">Transferase</keyword>
<dbReference type="HOGENOM" id="CLU_000445_114_39_0"/>
<dbReference type="PROSITE" id="PS50112">
    <property type="entry name" value="PAS"/>
    <property type="match status" value="1"/>
</dbReference>
<dbReference type="SUPFAM" id="SSF55874">
    <property type="entry name" value="ATPase domain of HSP90 chaperone/DNA topoisomerase II/histidine kinase"/>
    <property type="match status" value="1"/>
</dbReference>
<reference evidence="11 12" key="1">
    <citation type="journal article" date="2009" name="Appl. Environ. Microbiol.">
        <title>Three genomes from the phylum Acidobacteria provide insight into the lifestyles of these microorganisms in soils.</title>
        <authorList>
            <person name="Ward N.L."/>
            <person name="Challacombe J.F."/>
            <person name="Janssen P.H."/>
            <person name="Henrissat B."/>
            <person name="Coutinho P.M."/>
            <person name="Wu M."/>
            <person name="Xie G."/>
            <person name="Haft D.H."/>
            <person name="Sait M."/>
            <person name="Badger J."/>
            <person name="Barabote R.D."/>
            <person name="Bradley B."/>
            <person name="Brettin T.S."/>
            <person name="Brinkac L.M."/>
            <person name="Bruce D."/>
            <person name="Creasy T."/>
            <person name="Daugherty S.C."/>
            <person name="Davidsen T.M."/>
            <person name="DeBoy R.T."/>
            <person name="Detter J.C."/>
            <person name="Dodson R.J."/>
            <person name="Durkin A.S."/>
            <person name="Ganapathy A."/>
            <person name="Gwinn-Giglio M."/>
            <person name="Han C.S."/>
            <person name="Khouri H."/>
            <person name="Kiss H."/>
            <person name="Kothari S.P."/>
            <person name="Madupu R."/>
            <person name="Nelson K.E."/>
            <person name="Nelson W.C."/>
            <person name="Paulsen I."/>
            <person name="Penn K."/>
            <person name="Ren Q."/>
            <person name="Rosovitz M.J."/>
            <person name="Selengut J.D."/>
            <person name="Shrivastava S."/>
            <person name="Sullivan S.A."/>
            <person name="Tapia R."/>
            <person name="Thompson L.S."/>
            <person name="Watkins K.L."/>
            <person name="Yang Q."/>
            <person name="Yu C."/>
            <person name="Zafar N."/>
            <person name="Zhou L."/>
            <person name="Kuske C.R."/>
        </authorList>
    </citation>
    <scope>NUCLEOTIDE SEQUENCE [LARGE SCALE GENOMIC DNA]</scope>
    <source>
        <strain evidence="11 12">Ellin345</strain>
    </source>
</reference>
<protein>
    <recommendedName>
        <fullName evidence="2">histidine kinase</fullName>
        <ecNumber evidence="2">2.7.13.3</ecNumber>
    </recommendedName>
</protein>
<evidence type="ECO:0000256" key="5">
    <source>
        <dbReference type="ARBA" id="ARBA00022741"/>
    </source>
</evidence>
<keyword evidence="8" id="KW-0902">Two-component regulatory system</keyword>
<dbReference type="PRINTS" id="PR00344">
    <property type="entry name" value="BCTRLSENSOR"/>
</dbReference>
<dbReference type="GO" id="GO:0005524">
    <property type="term" value="F:ATP binding"/>
    <property type="evidence" value="ECO:0007669"/>
    <property type="project" value="UniProtKB-KW"/>
</dbReference>
<organism evidence="11 12">
    <name type="scientific">Koribacter versatilis (strain Ellin345)</name>
    <dbReference type="NCBI Taxonomy" id="204669"/>
    <lineage>
        <taxon>Bacteria</taxon>
        <taxon>Pseudomonadati</taxon>
        <taxon>Acidobacteriota</taxon>
        <taxon>Terriglobia</taxon>
        <taxon>Terriglobales</taxon>
        <taxon>Candidatus Korobacteraceae</taxon>
        <taxon>Candidatus Korobacter</taxon>
    </lineage>
</organism>
<evidence type="ECO:0000259" key="10">
    <source>
        <dbReference type="PROSITE" id="PS50112"/>
    </source>
</evidence>
<dbReference type="KEGG" id="aba:Acid345_1659"/>
<dbReference type="InterPro" id="IPR035965">
    <property type="entry name" value="PAS-like_dom_sf"/>
</dbReference>
<evidence type="ECO:0000256" key="1">
    <source>
        <dbReference type="ARBA" id="ARBA00000085"/>
    </source>
</evidence>
<dbReference type="SMART" id="SM00387">
    <property type="entry name" value="HATPase_c"/>
    <property type="match status" value="1"/>
</dbReference>
<sequence>MEIERSIPRREKAVWQENPEWLFESAPEAIFVFDDDLQYLEANPAACRLLRRNKEEIVGCKIGTFSEDGARLAEAIRKTPVGDGVEASHTLILPDGSVRTVEMVTRPNMLPGIHLSFSRDVTDRRLLERELEHHTRLEAAGKLASGIAHDFNNMLTAILSYADLQLQHVESGSAMQRYVLGIQAAAERAAQTTHQLLAFCRRQKMQFAETQVNDVIQQSSELIGRLIGEDIELAFDLDRGIPEVWADAGQLNQVFVNLAVNARDAMPRGGRLLFATSKRGTEEKDKRVSIFVHDTGMGIGADVLPHIFEPFFTTKEQGKGTGLGLATVYGIVKQMKGEILVSSEPGRGTTFEIALPASRAAGAWVEPVTAKAKPNNMEHRPFAE</sequence>
<keyword evidence="3" id="KW-0597">Phosphoprotein</keyword>
<dbReference type="InterPro" id="IPR003594">
    <property type="entry name" value="HATPase_dom"/>
</dbReference>
<evidence type="ECO:0000259" key="9">
    <source>
        <dbReference type="PROSITE" id="PS50109"/>
    </source>
</evidence>
<comment type="catalytic activity">
    <reaction evidence="1">
        <text>ATP + protein L-histidine = ADP + protein N-phospho-L-histidine.</text>
        <dbReference type="EC" id="2.7.13.3"/>
    </reaction>
</comment>
<evidence type="ECO:0000313" key="12">
    <source>
        <dbReference type="Proteomes" id="UP000002432"/>
    </source>
</evidence>
<dbReference type="Pfam" id="PF02518">
    <property type="entry name" value="HATPase_c"/>
    <property type="match status" value="1"/>
</dbReference>
<dbReference type="InterPro" id="IPR005467">
    <property type="entry name" value="His_kinase_dom"/>
</dbReference>
<name>Q1IR40_KORVE</name>
<dbReference type="eggNOG" id="COG4191">
    <property type="taxonomic scope" value="Bacteria"/>
</dbReference>
<dbReference type="Proteomes" id="UP000002432">
    <property type="component" value="Chromosome"/>
</dbReference>
<gene>
    <name evidence="11" type="ordered locus">Acid345_1659</name>
</gene>
<dbReference type="InterPro" id="IPR013656">
    <property type="entry name" value="PAS_4"/>
</dbReference>
<dbReference type="PANTHER" id="PTHR43065">
    <property type="entry name" value="SENSOR HISTIDINE KINASE"/>
    <property type="match status" value="1"/>
</dbReference>
<evidence type="ECO:0000256" key="2">
    <source>
        <dbReference type="ARBA" id="ARBA00012438"/>
    </source>
</evidence>
<dbReference type="CDD" id="cd00082">
    <property type="entry name" value="HisKA"/>
    <property type="match status" value="1"/>
</dbReference>
<evidence type="ECO:0000256" key="3">
    <source>
        <dbReference type="ARBA" id="ARBA00022553"/>
    </source>
</evidence>
<dbReference type="SUPFAM" id="SSF47384">
    <property type="entry name" value="Homodimeric domain of signal transducing histidine kinase"/>
    <property type="match status" value="1"/>
</dbReference>
<dbReference type="Pfam" id="PF08448">
    <property type="entry name" value="PAS_4"/>
    <property type="match status" value="1"/>
</dbReference>
<dbReference type="NCBIfam" id="TIGR00229">
    <property type="entry name" value="sensory_box"/>
    <property type="match status" value="1"/>
</dbReference>
<dbReference type="AlphaFoldDB" id="Q1IR40"/>
<dbReference type="InterPro" id="IPR003661">
    <property type="entry name" value="HisK_dim/P_dom"/>
</dbReference>
<keyword evidence="12" id="KW-1185">Reference proteome</keyword>
<dbReference type="PANTHER" id="PTHR43065:SF46">
    <property type="entry name" value="C4-DICARBOXYLATE TRANSPORT SENSOR PROTEIN DCTB"/>
    <property type="match status" value="1"/>
</dbReference>
<dbReference type="InterPro" id="IPR036890">
    <property type="entry name" value="HATPase_C_sf"/>
</dbReference>
<dbReference type="EMBL" id="CP000360">
    <property type="protein sequence ID" value="ABF40660.1"/>
    <property type="molecule type" value="Genomic_DNA"/>
</dbReference>
<dbReference type="RefSeq" id="WP_011522462.1">
    <property type="nucleotide sequence ID" value="NC_008009.1"/>
</dbReference>
<dbReference type="Gene3D" id="1.10.287.130">
    <property type="match status" value="1"/>
</dbReference>